<keyword evidence="3" id="KW-1185">Reference proteome</keyword>
<dbReference type="EMBL" id="SFCI01002206">
    <property type="protein sequence ID" value="TFY74240.1"/>
    <property type="molecule type" value="Genomic_DNA"/>
</dbReference>
<comment type="caution">
    <text evidence="2">The sequence shown here is derived from an EMBL/GenBank/DDBJ whole genome shotgun (WGS) entry which is preliminary data.</text>
</comment>
<dbReference type="AlphaFoldDB" id="A0A4Y9ZJ83"/>
<evidence type="ECO:0000256" key="1">
    <source>
        <dbReference type="SAM" id="MobiDB-lite"/>
    </source>
</evidence>
<feature type="region of interest" description="Disordered" evidence="1">
    <location>
        <begin position="1"/>
        <end position="99"/>
    </location>
</feature>
<dbReference type="Proteomes" id="UP000298061">
    <property type="component" value="Unassembled WGS sequence"/>
</dbReference>
<feature type="compositionally biased region" description="Low complexity" evidence="1">
    <location>
        <begin position="65"/>
        <end position="85"/>
    </location>
</feature>
<feature type="region of interest" description="Disordered" evidence="1">
    <location>
        <begin position="225"/>
        <end position="253"/>
    </location>
</feature>
<protein>
    <recommendedName>
        <fullName evidence="4">GATA-type domain-containing protein</fullName>
    </recommendedName>
</protein>
<sequence length="253" mass="27589">MFPQSLTLPHPPSPPPNPSSIAHDNLNLPPLQFAMPHRIDSATTRLREDEAHSSLAAHPSPPPIATLSQSPSLSTSSLDRSSVSSPAPTGRTSVSSMLPHSSYASQVHYSAVEPDRTGRLYYHHAPPPHSLHPHEPTYKVHAVDPTYATNGSGHRTPHPYPPPSHVVPSQISAPQHQGHEHGAYPYPGQPHNYGVMYTDDASMKLSDRVRRRCFNCCTTDTSTWRRSSLNPGKVVSISPSPHHHPVPPINGSR</sequence>
<feature type="compositionally biased region" description="Polar residues" evidence="1">
    <location>
        <begin position="86"/>
        <end position="99"/>
    </location>
</feature>
<reference evidence="2 3" key="1">
    <citation type="submission" date="2019-02" db="EMBL/GenBank/DDBJ databases">
        <title>Genome sequencing of the rare red list fungi Hericium alpestre (H. flagellum).</title>
        <authorList>
            <person name="Buettner E."/>
            <person name="Kellner H."/>
        </authorList>
    </citation>
    <scope>NUCLEOTIDE SEQUENCE [LARGE SCALE GENOMIC DNA]</scope>
    <source>
        <strain evidence="2 3">DSM 108284</strain>
    </source>
</reference>
<dbReference type="STRING" id="135208.A0A4Y9ZJ83"/>
<organism evidence="2 3">
    <name type="scientific">Hericium alpestre</name>
    <dbReference type="NCBI Taxonomy" id="135208"/>
    <lineage>
        <taxon>Eukaryota</taxon>
        <taxon>Fungi</taxon>
        <taxon>Dikarya</taxon>
        <taxon>Basidiomycota</taxon>
        <taxon>Agaricomycotina</taxon>
        <taxon>Agaricomycetes</taxon>
        <taxon>Russulales</taxon>
        <taxon>Hericiaceae</taxon>
        <taxon>Hericium</taxon>
    </lineage>
</organism>
<evidence type="ECO:0000313" key="3">
    <source>
        <dbReference type="Proteomes" id="UP000298061"/>
    </source>
</evidence>
<evidence type="ECO:0008006" key="4">
    <source>
        <dbReference type="Google" id="ProtNLM"/>
    </source>
</evidence>
<dbReference type="OrthoDB" id="515401at2759"/>
<evidence type="ECO:0000313" key="2">
    <source>
        <dbReference type="EMBL" id="TFY74240.1"/>
    </source>
</evidence>
<name>A0A4Y9ZJ83_9AGAM</name>
<accession>A0A4Y9ZJ83</accession>
<gene>
    <name evidence="2" type="ORF">EWM64_g9772</name>
</gene>
<feature type="compositionally biased region" description="Basic and acidic residues" evidence="1">
    <location>
        <begin position="37"/>
        <end position="52"/>
    </location>
</feature>
<proteinExistence type="predicted"/>
<feature type="compositionally biased region" description="Pro residues" evidence="1">
    <location>
        <begin position="9"/>
        <end position="18"/>
    </location>
</feature>